<dbReference type="EMBL" id="CAJNOT010001557">
    <property type="protein sequence ID" value="CAF1217165.1"/>
    <property type="molecule type" value="Genomic_DNA"/>
</dbReference>
<evidence type="ECO:0000313" key="3">
    <source>
        <dbReference type="EMBL" id="CAF1217165.1"/>
    </source>
</evidence>
<dbReference type="InterPro" id="IPR000580">
    <property type="entry name" value="TSC22/Bun"/>
</dbReference>
<feature type="coiled-coil region" evidence="1">
    <location>
        <begin position="8"/>
        <end position="42"/>
    </location>
</feature>
<name>A0A814XFI4_9BILA</name>
<sequence>DLVKMHLLSAVRDEVTELRQQIRILNERINNTEHENTFLRQHVPSEIYAQYVPTFIGLSSSNEPSNSSTINTTSASSIPLQLSSQPVLMNSLSSNPLSSFQQPTSLPTNLQQPLSTTNVPST</sequence>
<accession>A0A814XFI4</accession>
<evidence type="ECO:0000313" key="4">
    <source>
        <dbReference type="Proteomes" id="UP000663864"/>
    </source>
</evidence>
<comment type="caution">
    <text evidence="3">The sequence shown here is derived from an EMBL/GenBank/DDBJ whole genome shotgun (WGS) entry which is preliminary data.</text>
</comment>
<keyword evidence="1" id="KW-0175">Coiled coil</keyword>
<dbReference type="SUPFAM" id="SSF58026">
    <property type="entry name" value="Delta-sleep-inducing peptide immunoreactive peptide"/>
    <property type="match status" value="1"/>
</dbReference>
<organism evidence="3 4">
    <name type="scientific">Rotaria sordida</name>
    <dbReference type="NCBI Taxonomy" id="392033"/>
    <lineage>
        <taxon>Eukaryota</taxon>
        <taxon>Metazoa</taxon>
        <taxon>Spiralia</taxon>
        <taxon>Gnathifera</taxon>
        <taxon>Rotifera</taxon>
        <taxon>Eurotatoria</taxon>
        <taxon>Bdelloidea</taxon>
        <taxon>Philodinida</taxon>
        <taxon>Philodinidae</taxon>
        <taxon>Rotaria</taxon>
    </lineage>
</organism>
<dbReference type="PANTHER" id="PTHR12348:SF26">
    <property type="entry name" value="PROTEIN TSCT-1"/>
    <property type="match status" value="1"/>
</dbReference>
<gene>
    <name evidence="3" type="ORF">ZHD862_LOCUS23680</name>
</gene>
<protein>
    <submittedName>
        <fullName evidence="3">Uncharacterized protein</fullName>
    </submittedName>
</protein>
<dbReference type="Pfam" id="PF01166">
    <property type="entry name" value="TSC22"/>
    <property type="match status" value="1"/>
</dbReference>
<dbReference type="GO" id="GO:0006357">
    <property type="term" value="P:regulation of transcription by RNA polymerase II"/>
    <property type="evidence" value="ECO:0007669"/>
    <property type="project" value="InterPro"/>
</dbReference>
<reference evidence="3" key="1">
    <citation type="submission" date="2021-02" db="EMBL/GenBank/DDBJ databases">
        <authorList>
            <person name="Nowell W R."/>
        </authorList>
    </citation>
    <scope>NUCLEOTIDE SEQUENCE</scope>
</reference>
<dbReference type="PANTHER" id="PTHR12348">
    <property type="entry name" value="TSC22"/>
    <property type="match status" value="1"/>
</dbReference>
<evidence type="ECO:0000256" key="2">
    <source>
        <dbReference type="SAM" id="MobiDB-lite"/>
    </source>
</evidence>
<dbReference type="AlphaFoldDB" id="A0A814XFI4"/>
<feature type="compositionally biased region" description="Low complexity" evidence="2">
    <location>
        <begin position="93"/>
        <end position="103"/>
    </location>
</feature>
<dbReference type="Gene3D" id="1.20.5.490">
    <property type="entry name" value="Single helix bin"/>
    <property type="match status" value="1"/>
</dbReference>
<feature type="region of interest" description="Disordered" evidence="2">
    <location>
        <begin position="93"/>
        <end position="122"/>
    </location>
</feature>
<feature type="non-terminal residue" evidence="3">
    <location>
        <position position="1"/>
    </location>
</feature>
<feature type="compositionally biased region" description="Polar residues" evidence="2">
    <location>
        <begin position="104"/>
        <end position="122"/>
    </location>
</feature>
<evidence type="ECO:0000256" key="1">
    <source>
        <dbReference type="SAM" id="Coils"/>
    </source>
</evidence>
<dbReference type="Proteomes" id="UP000663864">
    <property type="component" value="Unassembled WGS sequence"/>
</dbReference>
<proteinExistence type="predicted"/>